<dbReference type="EMBL" id="KN838581">
    <property type="protein sequence ID" value="KIK03371.1"/>
    <property type="molecule type" value="Genomic_DNA"/>
</dbReference>
<dbReference type="Proteomes" id="UP000054477">
    <property type="component" value="Unassembled WGS sequence"/>
</dbReference>
<keyword evidence="3" id="KW-1185">Reference proteome</keyword>
<feature type="non-terminal residue" evidence="2">
    <location>
        <position position="56"/>
    </location>
</feature>
<keyword evidence="1" id="KW-0732">Signal</keyword>
<dbReference type="AlphaFoldDB" id="A0A0C9XEP7"/>
<evidence type="ECO:0000256" key="1">
    <source>
        <dbReference type="SAM" id="SignalP"/>
    </source>
</evidence>
<evidence type="ECO:0000313" key="2">
    <source>
        <dbReference type="EMBL" id="KIK03371.1"/>
    </source>
</evidence>
<reference evidence="2 3" key="1">
    <citation type="submission" date="2014-04" db="EMBL/GenBank/DDBJ databases">
        <authorList>
            <consortium name="DOE Joint Genome Institute"/>
            <person name="Kuo A."/>
            <person name="Kohler A."/>
            <person name="Nagy L.G."/>
            <person name="Floudas D."/>
            <person name="Copeland A."/>
            <person name="Barry K.W."/>
            <person name="Cichocki N."/>
            <person name="Veneault-Fourrey C."/>
            <person name="LaButti K."/>
            <person name="Lindquist E.A."/>
            <person name="Lipzen A."/>
            <person name="Lundell T."/>
            <person name="Morin E."/>
            <person name="Murat C."/>
            <person name="Sun H."/>
            <person name="Tunlid A."/>
            <person name="Henrissat B."/>
            <person name="Grigoriev I.V."/>
            <person name="Hibbett D.S."/>
            <person name="Martin F."/>
            <person name="Nordberg H.P."/>
            <person name="Cantor M.N."/>
            <person name="Hua S.X."/>
        </authorList>
    </citation>
    <scope>NUCLEOTIDE SEQUENCE [LARGE SCALE GENOMIC DNA]</scope>
    <source>
        <strain evidence="2 3">LaAM-08-1</strain>
    </source>
</reference>
<name>A0A0C9XEP7_9AGAR</name>
<sequence>MPVYTQLFEALALAHLLQHLWGSKLTPDPETKKNRRISFGYLDISLTAFSADRHLC</sequence>
<evidence type="ECO:0000313" key="3">
    <source>
        <dbReference type="Proteomes" id="UP000054477"/>
    </source>
</evidence>
<reference evidence="3" key="2">
    <citation type="submission" date="2015-01" db="EMBL/GenBank/DDBJ databases">
        <title>Evolutionary Origins and Diversification of the Mycorrhizal Mutualists.</title>
        <authorList>
            <consortium name="DOE Joint Genome Institute"/>
            <consortium name="Mycorrhizal Genomics Consortium"/>
            <person name="Kohler A."/>
            <person name="Kuo A."/>
            <person name="Nagy L.G."/>
            <person name="Floudas D."/>
            <person name="Copeland A."/>
            <person name="Barry K.W."/>
            <person name="Cichocki N."/>
            <person name="Veneault-Fourrey C."/>
            <person name="LaButti K."/>
            <person name="Lindquist E.A."/>
            <person name="Lipzen A."/>
            <person name="Lundell T."/>
            <person name="Morin E."/>
            <person name="Murat C."/>
            <person name="Riley R."/>
            <person name="Ohm R."/>
            <person name="Sun H."/>
            <person name="Tunlid A."/>
            <person name="Henrissat B."/>
            <person name="Grigoriev I.V."/>
            <person name="Hibbett D.S."/>
            <person name="Martin F."/>
        </authorList>
    </citation>
    <scope>NUCLEOTIDE SEQUENCE [LARGE SCALE GENOMIC DNA]</scope>
    <source>
        <strain evidence="3">LaAM-08-1</strain>
    </source>
</reference>
<organism evidence="2 3">
    <name type="scientific">Laccaria amethystina LaAM-08-1</name>
    <dbReference type="NCBI Taxonomy" id="1095629"/>
    <lineage>
        <taxon>Eukaryota</taxon>
        <taxon>Fungi</taxon>
        <taxon>Dikarya</taxon>
        <taxon>Basidiomycota</taxon>
        <taxon>Agaricomycotina</taxon>
        <taxon>Agaricomycetes</taxon>
        <taxon>Agaricomycetidae</taxon>
        <taxon>Agaricales</taxon>
        <taxon>Agaricineae</taxon>
        <taxon>Hydnangiaceae</taxon>
        <taxon>Laccaria</taxon>
    </lineage>
</organism>
<dbReference type="HOGENOM" id="CLU_3019895_0_0_1"/>
<gene>
    <name evidence="2" type="ORF">K443DRAFT_676853</name>
</gene>
<feature type="chain" id="PRO_5002205769" evidence="1">
    <location>
        <begin position="23"/>
        <end position="56"/>
    </location>
</feature>
<feature type="signal peptide" evidence="1">
    <location>
        <begin position="1"/>
        <end position="22"/>
    </location>
</feature>
<accession>A0A0C9XEP7</accession>
<protein>
    <submittedName>
        <fullName evidence="2">Unplaced genomic scaffold K443scaffold_46, whole genome shotgun sequence</fullName>
    </submittedName>
</protein>
<proteinExistence type="predicted"/>